<keyword evidence="1" id="KW-0472">Membrane</keyword>
<dbReference type="OrthoDB" id="3696417at2"/>
<evidence type="ECO:0000313" key="2">
    <source>
        <dbReference type="EMBL" id="EHR60693.1"/>
    </source>
</evidence>
<feature type="transmembrane region" description="Helical" evidence="1">
    <location>
        <begin position="88"/>
        <end position="105"/>
    </location>
</feature>
<dbReference type="AlphaFoldDB" id="H5XI63"/>
<evidence type="ECO:0000256" key="1">
    <source>
        <dbReference type="SAM" id="Phobius"/>
    </source>
</evidence>
<feature type="transmembrane region" description="Helical" evidence="1">
    <location>
        <begin position="111"/>
        <end position="129"/>
    </location>
</feature>
<dbReference type="RefSeq" id="WP_005455493.1">
    <property type="nucleotide sequence ID" value="NZ_CM001440.1"/>
</dbReference>
<keyword evidence="1" id="KW-0812">Transmembrane</keyword>
<feature type="transmembrane region" description="Helical" evidence="1">
    <location>
        <begin position="57"/>
        <end position="81"/>
    </location>
</feature>
<accession>H5XI63</accession>
<gene>
    <name evidence="2" type="ORF">SaccyDRAFT_1795</name>
</gene>
<feature type="transmembrane region" description="Helical" evidence="1">
    <location>
        <begin position="150"/>
        <end position="168"/>
    </location>
</feature>
<reference evidence="2 3" key="1">
    <citation type="submission" date="2011-11" db="EMBL/GenBank/DDBJ databases">
        <title>The Noncontiguous Finished sequence of Saccharomonospora cyanea NA-134.</title>
        <authorList>
            <consortium name="US DOE Joint Genome Institute"/>
            <person name="Lucas S."/>
            <person name="Han J."/>
            <person name="Lapidus A."/>
            <person name="Cheng J.-F."/>
            <person name="Goodwin L."/>
            <person name="Pitluck S."/>
            <person name="Peters L."/>
            <person name="Ovchinnikova G."/>
            <person name="Lu M."/>
            <person name="Detter J.C."/>
            <person name="Han C."/>
            <person name="Tapia R."/>
            <person name="Land M."/>
            <person name="Hauser L."/>
            <person name="Kyrpides N."/>
            <person name="Ivanova N."/>
            <person name="Pagani I."/>
            <person name="Brambilla E.-M."/>
            <person name="Klenk H.-P."/>
            <person name="Woyke T."/>
        </authorList>
    </citation>
    <scope>NUCLEOTIDE SEQUENCE [LARGE SCALE GENOMIC DNA]</scope>
    <source>
        <strain evidence="2 3">NA-134</strain>
    </source>
</reference>
<keyword evidence="1" id="KW-1133">Transmembrane helix</keyword>
<dbReference type="HOGENOM" id="CLU_1336716_0_0_11"/>
<protein>
    <submittedName>
        <fullName evidence="2">Uncharacterized protein</fullName>
    </submittedName>
</protein>
<dbReference type="EMBL" id="CM001440">
    <property type="protein sequence ID" value="EHR60693.1"/>
    <property type="molecule type" value="Genomic_DNA"/>
</dbReference>
<keyword evidence="3" id="KW-1185">Reference proteome</keyword>
<feature type="transmembrane region" description="Helical" evidence="1">
    <location>
        <begin position="21"/>
        <end position="45"/>
    </location>
</feature>
<feature type="transmembrane region" description="Helical" evidence="1">
    <location>
        <begin position="174"/>
        <end position="196"/>
    </location>
</feature>
<organism evidence="2 3">
    <name type="scientific">Saccharomonospora cyanea NA-134</name>
    <dbReference type="NCBI Taxonomy" id="882082"/>
    <lineage>
        <taxon>Bacteria</taxon>
        <taxon>Bacillati</taxon>
        <taxon>Actinomycetota</taxon>
        <taxon>Actinomycetes</taxon>
        <taxon>Pseudonocardiales</taxon>
        <taxon>Pseudonocardiaceae</taxon>
        <taxon>Saccharomonospora</taxon>
    </lineage>
</organism>
<evidence type="ECO:0000313" key="3">
    <source>
        <dbReference type="Proteomes" id="UP000002791"/>
    </source>
</evidence>
<dbReference type="Proteomes" id="UP000002791">
    <property type="component" value="Chromosome"/>
</dbReference>
<sequence>MASGKAGRGRRPAGSEKFEKTLTRICVGLVIAGPTLGLAAGALGAAEFYPSDHMLPVALTVMLSLVGAGLLIAACAGAYVLGGWRATPFGVALVAGVGVLAYGLAEADDAWRDVGVVLLATSCAGFWAAPAASPRERTTRRRSGPAASRTPAGVGGVFGTGAVIAIVGHVVSVWWVLLFGALAVGAATGAGVGMWLENRREARAS</sequence>
<proteinExistence type="predicted"/>
<name>H5XI63_9PSEU</name>